<dbReference type="CDD" id="cd02801">
    <property type="entry name" value="DUS_like_FMN"/>
    <property type="match status" value="1"/>
</dbReference>
<evidence type="ECO:0000256" key="12">
    <source>
        <dbReference type="ARBA" id="ARBA00048934"/>
    </source>
</evidence>
<evidence type="ECO:0000256" key="2">
    <source>
        <dbReference type="ARBA" id="ARBA00022630"/>
    </source>
</evidence>
<evidence type="ECO:0000256" key="9">
    <source>
        <dbReference type="ARBA" id="ARBA00038890"/>
    </source>
</evidence>
<comment type="catalytic activity">
    <reaction evidence="11">
        <text>5,6-dihydrouridine(16) in tRNA + NADP(+) = uridine(16) in tRNA + NADPH + H(+)</text>
        <dbReference type="Rhea" id="RHEA:53376"/>
        <dbReference type="Rhea" id="RHEA-COMP:13543"/>
        <dbReference type="Rhea" id="RHEA-COMP:13544"/>
        <dbReference type="ChEBI" id="CHEBI:15378"/>
        <dbReference type="ChEBI" id="CHEBI:57783"/>
        <dbReference type="ChEBI" id="CHEBI:58349"/>
        <dbReference type="ChEBI" id="CHEBI:65315"/>
        <dbReference type="ChEBI" id="CHEBI:74443"/>
        <dbReference type="EC" id="1.3.1.88"/>
    </reaction>
    <physiologicalReaction direction="right-to-left" evidence="11">
        <dbReference type="Rhea" id="RHEA:53378"/>
    </physiologicalReaction>
</comment>
<evidence type="ECO:0000256" key="6">
    <source>
        <dbReference type="ARBA" id="ARBA00023002"/>
    </source>
</evidence>
<proteinExistence type="inferred from homology"/>
<keyword evidence="3" id="KW-0288">FMN</keyword>
<keyword evidence="4" id="KW-0819">tRNA processing</keyword>
<name>A0A6M2DPC8_XENCH</name>
<comment type="catalytic activity">
    <reaction evidence="13">
        <text>5,6-dihydrouridine(17) in tRNA + NADP(+) = uridine(17) in tRNA + NADPH + H(+)</text>
        <dbReference type="Rhea" id="RHEA:53368"/>
        <dbReference type="Rhea" id="RHEA-COMP:13541"/>
        <dbReference type="Rhea" id="RHEA-COMP:13542"/>
        <dbReference type="ChEBI" id="CHEBI:15378"/>
        <dbReference type="ChEBI" id="CHEBI:57783"/>
        <dbReference type="ChEBI" id="CHEBI:58349"/>
        <dbReference type="ChEBI" id="CHEBI:65315"/>
        <dbReference type="ChEBI" id="CHEBI:74443"/>
        <dbReference type="EC" id="1.3.1.88"/>
    </reaction>
    <physiologicalReaction direction="right-to-left" evidence="13">
        <dbReference type="Rhea" id="RHEA:53370"/>
    </physiologicalReaction>
</comment>
<protein>
    <recommendedName>
        <fullName evidence="9">tRNA-dihydrouridine(16/17) synthase [NAD(P)(+)]</fullName>
        <ecNumber evidence="9">1.3.1.88</ecNumber>
    </recommendedName>
</protein>
<dbReference type="Gene3D" id="3.20.20.70">
    <property type="entry name" value="Aldolase class I"/>
    <property type="match status" value="1"/>
</dbReference>
<dbReference type="SUPFAM" id="SSF51395">
    <property type="entry name" value="FMN-linked oxidoreductases"/>
    <property type="match status" value="1"/>
</dbReference>
<evidence type="ECO:0000256" key="5">
    <source>
        <dbReference type="ARBA" id="ARBA00022857"/>
    </source>
</evidence>
<evidence type="ECO:0000256" key="7">
    <source>
        <dbReference type="ARBA" id="ARBA00023027"/>
    </source>
</evidence>
<evidence type="ECO:0000259" key="14">
    <source>
        <dbReference type="Pfam" id="PF01207"/>
    </source>
</evidence>
<dbReference type="InterPro" id="IPR013785">
    <property type="entry name" value="Aldolase_TIM"/>
</dbReference>
<dbReference type="InterPro" id="IPR035587">
    <property type="entry name" value="DUS-like_FMN-bd"/>
</dbReference>
<evidence type="ECO:0000256" key="10">
    <source>
        <dbReference type="ARBA" id="ARBA00047287"/>
    </source>
</evidence>
<accession>A0A6M2DPC8</accession>
<evidence type="ECO:0000256" key="4">
    <source>
        <dbReference type="ARBA" id="ARBA00022694"/>
    </source>
</evidence>
<dbReference type="EC" id="1.3.1.88" evidence="9"/>
<dbReference type="PROSITE" id="PS01136">
    <property type="entry name" value="UPF0034"/>
    <property type="match status" value="1"/>
</dbReference>
<dbReference type="EMBL" id="GIIL01004347">
    <property type="protein sequence ID" value="NOV48073.1"/>
    <property type="molecule type" value="Transcribed_RNA"/>
</dbReference>
<dbReference type="PANTHER" id="PTHR11082:SF5">
    <property type="entry name" value="TRNA-DIHYDROURIDINE(16_17) SYNTHASE [NAD(P)(+)]-LIKE"/>
    <property type="match status" value="1"/>
</dbReference>
<dbReference type="GO" id="GO:0050660">
    <property type="term" value="F:flavin adenine dinucleotide binding"/>
    <property type="evidence" value="ECO:0007669"/>
    <property type="project" value="InterPro"/>
</dbReference>
<dbReference type="PANTHER" id="PTHR11082">
    <property type="entry name" value="TRNA-DIHYDROURIDINE SYNTHASE"/>
    <property type="match status" value="1"/>
</dbReference>
<dbReference type="GO" id="GO:0017150">
    <property type="term" value="F:tRNA dihydrouridine synthase activity"/>
    <property type="evidence" value="ECO:0007669"/>
    <property type="project" value="InterPro"/>
</dbReference>
<evidence type="ECO:0000256" key="1">
    <source>
        <dbReference type="ARBA" id="ARBA00001917"/>
    </source>
</evidence>
<evidence type="ECO:0000256" key="11">
    <source>
        <dbReference type="ARBA" id="ARBA00047652"/>
    </source>
</evidence>
<reference evidence="15" key="1">
    <citation type="submission" date="2020-03" db="EMBL/GenBank/DDBJ databases">
        <title>Transcriptomic Profiling of the Digestive Tract of the Rat Flea, Xenopsylla cheopis, Following Blood Feeding and Infection with Yersinia pestis.</title>
        <authorList>
            <person name="Bland D.M."/>
            <person name="Martens C.A."/>
            <person name="Virtaneva K."/>
            <person name="Kanakabandi K."/>
            <person name="Long D."/>
            <person name="Rosenke R."/>
            <person name="Saturday G.A."/>
            <person name="Hoyt F.H."/>
            <person name="Bruno D.P."/>
            <person name="Ribeiro J.M.C."/>
            <person name="Hinnebusch J."/>
        </authorList>
    </citation>
    <scope>NUCLEOTIDE SEQUENCE</scope>
</reference>
<evidence type="ECO:0000256" key="13">
    <source>
        <dbReference type="ARBA" id="ARBA00049467"/>
    </source>
</evidence>
<comment type="similarity">
    <text evidence="8">Belongs to the Dus family. Dus1 subfamily.</text>
</comment>
<comment type="cofactor">
    <cofactor evidence="1">
        <name>FMN</name>
        <dbReference type="ChEBI" id="CHEBI:58210"/>
    </cofactor>
</comment>
<keyword evidence="6" id="KW-0560">Oxidoreductase</keyword>
<dbReference type="Pfam" id="PF01207">
    <property type="entry name" value="Dus"/>
    <property type="match status" value="1"/>
</dbReference>
<evidence type="ECO:0000256" key="8">
    <source>
        <dbReference type="ARBA" id="ARBA00038313"/>
    </source>
</evidence>
<evidence type="ECO:0000313" key="15">
    <source>
        <dbReference type="EMBL" id="NOV48073.1"/>
    </source>
</evidence>
<dbReference type="InterPro" id="IPR018517">
    <property type="entry name" value="tRNA_hU_synthase_CS"/>
</dbReference>
<feature type="domain" description="DUS-like FMN-binding" evidence="14">
    <location>
        <begin position="46"/>
        <end position="290"/>
    </location>
</feature>
<comment type="catalytic activity">
    <reaction evidence="10">
        <text>5,6-dihydrouridine(17) in tRNA + NAD(+) = uridine(17) in tRNA + NADH + H(+)</text>
        <dbReference type="Rhea" id="RHEA:53372"/>
        <dbReference type="Rhea" id="RHEA-COMP:13541"/>
        <dbReference type="Rhea" id="RHEA-COMP:13542"/>
        <dbReference type="ChEBI" id="CHEBI:15378"/>
        <dbReference type="ChEBI" id="CHEBI:57540"/>
        <dbReference type="ChEBI" id="CHEBI:57945"/>
        <dbReference type="ChEBI" id="CHEBI:65315"/>
        <dbReference type="ChEBI" id="CHEBI:74443"/>
        <dbReference type="EC" id="1.3.1.88"/>
    </reaction>
    <physiologicalReaction direction="right-to-left" evidence="10">
        <dbReference type="Rhea" id="RHEA:53374"/>
    </physiologicalReaction>
</comment>
<comment type="catalytic activity">
    <reaction evidence="12">
        <text>5,6-dihydrouridine(16) in tRNA + NAD(+) = uridine(16) in tRNA + NADH + H(+)</text>
        <dbReference type="Rhea" id="RHEA:53380"/>
        <dbReference type="Rhea" id="RHEA-COMP:13543"/>
        <dbReference type="Rhea" id="RHEA-COMP:13544"/>
        <dbReference type="ChEBI" id="CHEBI:15378"/>
        <dbReference type="ChEBI" id="CHEBI:57540"/>
        <dbReference type="ChEBI" id="CHEBI:57945"/>
        <dbReference type="ChEBI" id="CHEBI:65315"/>
        <dbReference type="ChEBI" id="CHEBI:74443"/>
        <dbReference type="EC" id="1.3.1.88"/>
    </reaction>
    <physiologicalReaction direction="right-to-left" evidence="12">
        <dbReference type="Rhea" id="RHEA:53382"/>
    </physiologicalReaction>
</comment>
<sequence length="514" mass="59114">MPSDMNFIPKNISEIPKLDEESLKHITNEKARKFFVEKLGAPRLVLAPMVDASELAWRELARRRGANLCYTPMLHSGVFNRDPKYRQEGLQSCSTDRPLIIQFCGNDPNVMLEAALLAQDHCDAIDINLGCPQAIAKRGKYGSYLQDDWPLLQSIVSLLSSRLSVPVTCKIRVFESKEHTVKYARMLEEAGCSMLTVHGRTREQKGPFTGLASWDHIRAVRQNVKIPILANGNIQYLHDVAKCLEYTGVQGVMAAEGHLYNPALFQGQSAPVWEIAEEYLKLVKLYSCPSSYIRGHLFKLFQHIMILSENAEQRSQLAVAQNIDDYIRIVSDIKTRYLPFYEGREAWNLNEPSYNLSLPPWMCQPYVRPPPEEHLKKVQETQDKNNDLLSKRHYEDADGNMISRKKMKKLRRIQRRPTRDPSEYVKRTGEYCLLCPNPIGDKCQYTLCKKCCKDKCYHENMDCPGHRILVKTRREIAIKYAAQRENGLNEAIVENDENRRIDTCINSTQFMNIT</sequence>
<keyword evidence="2" id="KW-0285">Flavoprotein</keyword>
<keyword evidence="5" id="KW-0521">NADP</keyword>
<evidence type="ECO:0000256" key="3">
    <source>
        <dbReference type="ARBA" id="ARBA00022643"/>
    </source>
</evidence>
<keyword evidence="7" id="KW-0520">NAD</keyword>
<dbReference type="AlphaFoldDB" id="A0A6M2DPC8"/>
<organism evidence="15">
    <name type="scientific">Xenopsylla cheopis</name>
    <name type="common">Oriental rat flea</name>
    <name type="synonym">Pulex cheopis</name>
    <dbReference type="NCBI Taxonomy" id="163159"/>
    <lineage>
        <taxon>Eukaryota</taxon>
        <taxon>Metazoa</taxon>
        <taxon>Ecdysozoa</taxon>
        <taxon>Arthropoda</taxon>
        <taxon>Hexapoda</taxon>
        <taxon>Insecta</taxon>
        <taxon>Pterygota</taxon>
        <taxon>Neoptera</taxon>
        <taxon>Endopterygota</taxon>
        <taxon>Siphonaptera</taxon>
        <taxon>Pulicidae</taxon>
        <taxon>Xenopsyllinae</taxon>
        <taxon>Xenopsylla</taxon>
    </lineage>
</organism>